<evidence type="ECO:0000259" key="4">
    <source>
        <dbReference type="PROSITE" id="PS51857"/>
    </source>
</evidence>
<keyword evidence="1" id="KW-0597">Phosphoprotein</keyword>
<dbReference type="Pfam" id="PF06961">
    <property type="entry name" value="DUF1294"/>
    <property type="match status" value="1"/>
</dbReference>
<proteinExistence type="predicted"/>
<sequence>MELRGVLKSWNDQKGFGFIEPDKGGEQVFVHISAMRGDARPAAGDAVFYVPGRDAQGRPRAEHMRSEALAVDRLAIRRKPRQDRRSAKTTPTQRGTAGGARTRSASSSSVRNLPLKLVVFAALLALPVAGATQLLLLGSIWPLLAYLLISLCCFLMYWSDKQKAMKGNWRTPESSLHFAELTGGWPGALVAQQLLRHKTRKASYQAIFWAIIAVHQLLWIDWLALDGRYVGHLIRPLLD</sequence>
<reference evidence="6" key="1">
    <citation type="submission" date="2016-10" db="EMBL/GenBank/DDBJ databases">
        <authorList>
            <person name="Varghese N."/>
            <person name="Submissions S."/>
        </authorList>
    </citation>
    <scope>NUCLEOTIDE SEQUENCE [LARGE SCALE GENOMIC DNA]</scope>
    <source>
        <strain evidence="6">NRRL B-51270</strain>
    </source>
</reference>
<dbReference type="STRING" id="487184.SAMN05216421_2924"/>
<dbReference type="OrthoDB" id="72963at2"/>
<dbReference type="SMART" id="SM00357">
    <property type="entry name" value="CSP"/>
    <property type="match status" value="1"/>
</dbReference>
<protein>
    <submittedName>
        <fullName evidence="5">Uncharacterized membrane protein YsdA, DUF1294 family</fullName>
    </submittedName>
</protein>
<feature type="compositionally biased region" description="Low complexity" evidence="2">
    <location>
        <begin position="89"/>
        <end position="105"/>
    </location>
</feature>
<evidence type="ECO:0000256" key="1">
    <source>
        <dbReference type="ARBA" id="ARBA00022553"/>
    </source>
</evidence>
<dbReference type="InterPro" id="IPR010718">
    <property type="entry name" value="DUF1294"/>
</dbReference>
<dbReference type="Pfam" id="PF00313">
    <property type="entry name" value="CSD"/>
    <property type="match status" value="1"/>
</dbReference>
<evidence type="ECO:0000256" key="3">
    <source>
        <dbReference type="SAM" id="Phobius"/>
    </source>
</evidence>
<feature type="transmembrane region" description="Helical" evidence="3">
    <location>
        <begin position="140"/>
        <end position="158"/>
    </location>
</feature>
<dbReference type="InterPro" id="IPR002059">
    <property type="entry name" value="CSP_DNA-bd"/>
</dbReference>
<feature type="transmembrane region" description="Helical" evidence="3">
    <location>
        <begin position="206"/>
        <end position="225"/>
    </location>
</feature>
<dbReference type="PANTHER" id="PTHR12962">
    <property type="entry name" value="CALCIUM-REGULATED HEAT STABLE PROTEIN CRHSP-24-RELATED"/>
    <property type="match status" value="1"/>
</dbReference>
<dbReference type="SUPFAM" id="SSF50249">
    <property type="entry name" value="Nucleic acid-binding proteins"/>
    <property type="match status" value="1"/>
</dbReference>
<dbReference type="PANTHER" id="PTHR12962:SF1">
    <property type="entry name" value="COLD SHOCK DOMAIN-CONTAINING PROTEIN CG9705"/>
    <property type="match status" value="1"/>
</dbReference>
<dbReference type="Gene3D" id="2.40.50.140">
    <property type="entry name" value="Nucleic acid-binding proteins"/>
    <property type="match status" value="1"/>
</dbReference>
<dbReference type="GO" id="GO:0043488">
    <property type="term" value="P:regulation of mRNA stability"/>
    <property type="evidence" value="ECO:0007669"/>
    <property type="project" value="TreeGrafter"/>
</dbReference>
<dbReference type="InterPro" id="IPR012340">
    <property type="entry name" value="NA-bd_OB-fold"/>
</dbReference>
<evidence type="ECO:0000313" key="6">
    <source>
        <dbReference type="Proteomes" id="UP000243207"/>
    </source>
</evidence>
<evidence type="ECO:0000256" key="2">
    <source>
        <dbReference type="SAM" id="MobiDB-lite"/>
    </source>
</evidence>
<keyword evidence="3" id="KW-1133">Transmembrane helix</keyword>
<dbReference type="CDD" id="cd04458">
    <property type="entry name" value="CSP_CDS"/>
    <property type="match status" value="1"/>
</dbReference>
<accession>A0A1H1XQY4</accession>
<dbReference type="PROSITE" id="PS51857">
    <property type="entry name" value="CSD_2"/>
    <property type="match status" value="1"/>
</dbReference>
<dbReference type="InterPro" id="IPR011129">
    <property type="entry name" value="CSD"/>
</dbReference>
<organism evidence="5 6">
    <name type="scientific">Halopseudomonas xinjiangensis</name>
    <dbReference type="NCBI Taxonomy" id="487184"/>
    <lineage>
        <taxon>Bacteria</taxon>
        <taxon>Pseudomonadati</taxon>
        <taxon>Pseudomonadota</taxon>
        <taxon>Gammaproteobacteria</taxon>
        <taxon>Pseudomonadales</taxon>
        <taxon>Pseudomonadaceae</taxon>
        <taxon>Halopseudomonas</taxon>
    </lineage>
</organism>
<feature type="domain" description="CSD" evidence="4">
    <location>
        <begin position="2"/>
        <end position="66"/>
    </location>
</feature>
<dbReference type="GO" id="GO:0005829">
    <property type="term" value="C:cytosol"/>
    <property type="evidence" value="ECO:0007669"/>
    <property type="project" value="UniProtKB-ARBA"/>
</dbReference>
<dbReference type="EMBL" id="LT629736">
    <property type="protein sequence ID" value="SDT11206.1"/>
    <property type="molecule type" value="Genomic_DNA"/>
</dbReference>
<dbReference type="AlphaFoldDB" id="A0A1H1XQY4"/>
<feature type="region of interest" description="Disordered" evidence="2">
    <location>
        <begin position="80"/>
        <end position="105"/>
    </location>
</feature>
<evidence type="ECO:0000313" key="5">
    <source>
        <dbReference type="EMBL" id="SDT11206.1"/>
    </source>
</evidence>
<name>A0A1H1XQY4_9GAMM</name>
<feature type="transmembrane region" description="Helical" evidence="3">
    <location>
        <begin position="113"/>
        <end position="134"/>
    </location>
</feature>
<keyword evidence="6" id="KW-1185">Reference proteome</keyword>
<keyword evidence="3" id="KW-0812">Transmembrane</keyword>
<dbReference type="Proteomes" id="UP000243207">
    <property type="component" value="Chromosome I"/>
</dbReference>
<dbReference type="GO" id="GO:0003730">
    <property type="term" value="F:mRNA 3'-UTR binding"/>
    <property type="evidence" value="ECO:0007669"/>
    <property type="project" value="TreeGrafter"/>
</dbReference>
<keyword evidence="3" id="KW-0472">Membrane</keyword>
<dbReference type="RefSeq" id="WP_093397798.1">
    <property type="nucleotide sequence ID" value="NZ_LT629736.1"/>
</dbReference>
<gene>
    <name evidence="5" type="ORF">SAMN05216421_2924</name>
</gene>
<dbReference type="InterPro" id="IPR052069">
    <property type="entry name" value="Ca-reg_mRNA-binding_domain"/>
</dbReference>